<dbReference type="EMBL" id="KF900386">
    <property type="protein sequence ID" value="AIE93116.1"/>
    <property type="molecule type" value="Genomic_DNA"/>
</dbReference>
<evidence type="ECO:0000259" key="2">
    <source>
        <dbReference type="Pfam" id="PF01370"/>
    </source>
</evidence>
<name>A0A075FUH8_9ARCH</name>
<feature type="domain" description="NAD-dependent epimerase/dehydratase" evidence="2">
    <location>
        <begin position="2"/>
        <end position="111"/>
    </location>
</feature>
<organism evidence="3">
    <name type="scientific">uncultured marine thaumarchaeote AD1000_31_G03</name>
    <dbReference type="NCBI Taxonomy" id="1455907"/>
    <lineage>
        <taxon>Archaea</taxon>
        <taxon>Nitrososphaerota</taxon>
        <taxon>environmental samples</taxon>
    </lineage>
</organism>
<dbReference type="SUPFAM" id="SSF51735">
    <property type="entry name" value="NAD(P)-binding Rossmann-fold domains"/>
    <property type="match status" value="1"/>
</dbReference>
<dbReference type="PANTHER" id="PTHR43725:SF53">
    <property type="entry name" value="UDP-ARABINOSE 4-EPIMERASE 1"/>
    <property type="match status" value="1"/>
</dbReference>
<comment type="similarity">
    <text evidence="1">Belongs to the NAD(P)-dependent epimerase/dehydratase family.</text>
</comment>
<protein>
    <submittedName>
        <fullName evidence="3">Nucleoside-diphosphate-sugar epimerases</fullName>
    </submittedName>
</protein>
<sequence>MHLDITNDNDLDKKKSILNDYDTLIHLASEIGVGANVTNTGIESINVNIKGTLNLLEHLPNLENILFASTYMVYGIPTQNPVQEHHLQEPVSVYGASKMSTEKYLQVYAQKLE</sequence>
<dbReference type="InterPro" id="IPR036291">
    <property type="entry name" value="NAD(P)-bd_dom_sf"/>
</dbReference>
<dbReference type="PANTHER" id="PTHR43725">
    <property type="entry name" value="UDP-GLUCOSE 4-EPIMERASE"/>
    <property type="match status" value="1"/>
</dbReference>
<dbReference type="Pfam" id="PF01370">
    <property type="entry name" value="Epimerase"/>
    <property type="match status" value="1"/>
</dbReference>
<evidence type="ECO:0000313" key="3">
    <source>
        <dbReference type="EMBL" id="AIE93116.1"/>
    </source>
</evidence>
<dbReference type="AlphaFoldDB" id="A0A075FUH8"/>
<proteinExistence type="inferred from homology"/>
<evidence type="ECO:0000256" key="1">
    <source>
        <dbReference type="ARBA" id="ARBA00007637"/>
    </source>
</evidence>
<accession>A0A075FUH8</accession>
<reference evidence="3" key="1">
    <citation type="journal article" date="2014" name="Genome Biol. Evol.">
        <title>Pangenome evidence for extensive interdomain horizontal transfer affecting lineage core and shell genes in uncultured planktonic thaumarchaeota and euryarchaeota.</title>
        <authorList>
            <person name="Deschamps P."/>
            <person name="Zivanovic Y."/>
            <person name="Moreira D."/>
            <person name="Rodriguez-Valera F."/>
            <person name="Lopez-Garcia P."/>
        </authorList>
    </citation>
    <scope>NUCLEOTIDE SEQUENCE</scope>
</reference>
<dbReference type="Gene3D" id="3.40.50.720">
    <property type="entry name" value="NAD(P)-binding Rossmann-like Domain"/>
    <property type="match status" value="1"/>
</dbReference>
<dbReference type="InterPro" id="IPR001509">
    <property type="entry name" value="Epimerase_deHydtase"/>
</dbReference>